<organism evidence="1 2">
    <name type="scientific">Solanum commersonii</name>
    <name type="common">Commerson's wild potato</name>
    <name type="synonym">Commerson's nightshade</name>
    <dbReference type="NCBI Taxonomy" id="4109"/>
    <lineage>
        <taxon>Eukaryota</taxon>
        <taxon>Viridiplantae</taxon>
        <taxon>Streptophyta</taxon>
        <taxon>Embryophyta</taxon>
        <taxon>Tracheophyta</taxon>
        <taxon>Spermatophyta</taxon>
        <taxon>Magnoliopsida</taxon>
        <taxon>eudicotyledons</taxon>
        <taxon>Gunneridae</taxon>
        <taxon>Pentapetalae</taxon>
        <taxon>asterids</taxon>
        <taxon>lamiids</taxon>
        <taxon>Solanales</taxon>
        <taxon>Solanaceae</taxon>
        <taxon>Solanoideae</taxon>
        <taxon>Solaneae</taxon>
        <taxon>Solanum</taxon>
    </lineage>
</organism>
<keyword evidence="2" id="KW-1185">Reference proteome</keyword>
<evidence type="ECO:0000313" key="1">
    <source>
        <dbReference type="EMBL" id="KAG5575740.1"/>
    </source>
</evidence>
<dbReference type="Proteomes" id="UP000824120">
    <property type="component" value="Chromosome 11"/>
</dbReference>
<gene>
    <name evidence="1" type="ORF">H5410_055874</name>
</gene>
<dbReference type="OrthoDB" id="1306045at2759"/>
<dbReference type="EMBL" id="JACXVP010000011">
    <property type="protein sequence ID" value="KAG5575740.1"/>
    <property type="molecule type" value="Genomic_DNA"/>
</dbReference>
<evidence type="ECO:0000313" key="2">
    <source>
        <dbReference type="Proteomes" id="UP000824120"/>
    </source>
</evidence>
<proteinExistence type="predicted"/>
<protein>
    <submittedName>
        <fullName evidence="1">Uncharacterized protein</fullName>
    </submittedName>
</protein>
<comment type="caution">
    <text evidence="1">The sequence shown here is derived from an EMBL/GenBank/DDBJ whole genome shotgun (WGS) entry which is preliminary data.</text>
</comment>
<reference evidence="1 2" key="1">
    <citation type="submission" date="2020-09" db="EMBL/GenBank/DDBJ databases">
        <title>De no assembly of potato wild relative species, Solanum commersonii.</title>
        <authorList>
            <person name="Cho K."/>
        </authorList>
    </citation>
    <scope>NUCLEOTIDE SEQUENCE [LARGE SCALE GENOMIC DNA]</scope>
    <source>
        <strain evidence="1">LZ3.2</strain>
        <tissue evidence="1">Leaf</tissue>
    </source>
</reference>
<accession>A0A9J5WKN4</accession>
<sequence length="78" mass="9243">MKYFPNKFLNEPWEFKGRLEPMVTNDSKAVCESYSLVFIEHLITRTTIQPPQTILCDNAIRRMQWVWAARIVSRSLEP</sequence>
<name>A0A9J5WKN4_SOLCO</name>
<dbReference type="AlphaFoldDB" id="A0A9J5WKN4"/>